<keyword evidence="5" id="KW-0175">Coiled coil</keyword>
<evidence type="ECO:0000256" key="1">
    <source>
        <dbReference type="ARBA" id="ARBA00004613"/>
    </source>
</evidence>
<feature type="chain" id="PRO_5028204280" evidence="6">
    <location>
        <begin position="24"/>
        <end position="183"/>
    </location>
</feature>
<dbReference type="InterPro" id="IPR016187">
    <property type="entry name" value="CTDL_fold"/>
</dbReference>
<evidence type="ECO:0000313" key="8">
    <source>
        <dbReference type="EnsemblMetazoa" id="XP_016980976.1"/>
    </source>
</evidence>
<dbReference type="AlphaFoldDB" id="A0A6P4F6I4"/>
<evidence type="ECO:0000256" key="5">
    <source>
        <dbReference type="SAM" id="Coils"/>
    </source>
</evidence>
<keyword evidence="3 6" id="KW-0732">Signal</keyword>
<feature type="domain" description="C-type lectin" evidence="7">
    <location>
        <begin position="64"/>
        <end position="178"/>
    </location>
</feature>
<keyword evidence="2" id="KW-0964">Secreted</keyword>
<dbReference type="Gene3D" id="3.10.100.10">
    <property type="entry name" value="Mannose-Binding Protein A, subunit A"/>
    <property type="match status" value="1"/>
</dbReference>
<dbReference type="Proteomes" id="UP001652680">
    <property type="component" value="Unassembled WGS sequence"/>
</dbReference>
<comment type="subcellular location">
    <subcellularLocation>
        <location evidence="1">Secreted</location>
    </subcellularLocation>
</comment>
<feature type="coiled-coil region" evidence="5">
    <location>
        <begin position="33"/>
        <end position="60"/>
    </location>
</feature>
<protein>
    <submittedName>
        <fullName evidence="10">Accessory gland protein Acp29AB-like</fullName>
    </submittedName>
</protein>
<dbReference type="GO" id="GO:0030246">
    <property type="term" value="F:carbohydrate binding"/>
    <property type="evidence" value="ECO:0007669"/>
    <property type="project" value="UniProtKB-KW"/>
</dbReference>
<dbReference type="GO" id="GO:0005615">
    <property type="term" value="C:extracellular space"/>
    <property type="evidence" value="ECO:0007669"/>
    <property type="project" value="TreeGrafter"/>
</dbReference>
<dbReference type="OrthoDB" id="6727623at2759"/>
<reference evidence="9" key="1">
    <citation type="journal article" date="2021" name="Elife">
        <title>Highly contiguous assemblies of 101 drosophilid genomes.</title>
        <authorList>
            <person name="Kim B.Y."/>
            <person name="Wang J.R."/>
            <person name="Miller D.E."/>
            <person name="Barmina O."/>
            <person name="Delaney E."/>
            <person name="Thompson A."/>
            <person name="Comeault A.A."/>
            <person name="Peede D."/>
            <person name="D'Agostino E.R."/>
            <person name="Pelaez J."/>
            <person name="Aguilar J.M."/>
            <person name="Haji D."/>
            <person name="Matsunaga T."/>
            <person name="Armstrong E.E."/>
            <person name="Zych M."/>
            <person name="Ogawa Y."/>
            <person name="Stamenkovic-Radak M."/>
            <person name="Jelic M."/>
            <person name="Veselinovic M.S."/>
            <person name="Tanaskovic M."/>
            <person name="Eric P."/>
            <person name="Gao J.J."/>
            <person name="Katoh T.K."/>
            <person name="Toda M.J."/>
            <person name="Watabe H."/>
            <person name="Watada M."/>
            <person name="Davis J.S."/>
            <person name="Moyle L.C."/>
            <person name="Manoli G."/>
            <person name="Bertolini E."/>
            <person name="Kostal V."/>
            <person name="Hawley R.S."/>
            <person name="Takahashi A."/>
            <person name="Jones C.D."/>
            <person name="Price D.K."/>
            <person name="Whiteman N."/>
            <person name="Kopp A."/>
            <person name="Matute D.R."/>
            <person name="Petrov D.A."/>
        </authorList>
    </citation>
    <scope>NUCLEOTIDE SEQUENCE [LARGE SCALE GENOMIC DNA]</scope>
</reference>
<dbReference type="InterPro" id="IPR016186">
    <property type="entry name" value="C-type_lectin-like/link_sf"/>
</dbReference>
<dbReference type="PROSITE" id="PS50041">
    <property type="entry name" value="C_TYPE_LECTIN_2"/>
    <property type="match status" value="1"/>
</dbReference>
<evidence type="ECO:0000259" key="7">
    <source>
        <dbReference type="PROSITE" id="PS50041"/>
    </source>
</evidence>
<keyword evidence="4" id="KW-0430">Lectin</keyword>
<dbReference type="GO" id="GO:0008083">
    <property type="term" value="F:growth factor activity"/>
    <property type="evidence" value="ECO:0007669"/>
    <property type="project" value="TreeGrafter"/>
</dbReference>
<evidence type="ECO:0000313" key="9">
    <source>
        <dbReference type="Proteomes" id="UP001652680"/>
    </source>
</evidence>
<evidence type="ECO:0000256" key="4">
    <source>
        <dbReference type="ARBA" id="ARBA00022734"/>
    </source>
</evidence>
<dbReference type="InterPro" id="IPR051663">
    <property type="entry name" value="CLec_Tetranectin-domain"/>
</dbReference>
<reference evidence="8" key="3">
    <citation type="submission" date="2025-05" db="UniProtKB">
        <authorList>
            <consortium name="EnsemblMetazoa"/>
        </authorList>
    </citation>
    <scope>IDENTIFICATION</scope>
</reference>
<dbReference type="PANTHER" id="PTHR22799:SF1">
    <property type="entry name" value="C-TYPE LECTIN DOMAIN FAMILY 11 MEMBER A"/>
    <property type="match status" value="1"/>
</dbReference>
<dbReference type="Pfam" id="PF00059">
    <property type="entry name" value="Lectin_C"/>
    <property type="match status" value="1"/>
</dbReference>
<evidence type="ECO:0000256" key="2">
    <source>
        <dbReference type="ARBA" id="ARBA00022525"/>
    </source>
</evidence>
<gene>
    <name evidence="10" type="primary">LOC108045979</name>
    <name evidence="8" type="synonym">108045979</name>
</gene>
<organism evidence="10">
    <name type="scientific">Drosophila rhopaloa</name>
    <name type="common">Fruit fly</name>
    <dbReference type="NCBI Taxonomy" id="1041015"/>
    <lineage>
        <taxon>Eukaryota</taxon>
        <taxon>Metazoa</taxon>
        <taxon>Ecdysozoa</taxon>
        <taxon>Arthropoda</taxon>
        <taxon>Hexapoda</taxon>
        <taxon>Insecta</taxon>
        <taxon>Pterygota</taxon>
        <taxon>Neoptera</taxon>
        <taxon>Endopterygota</taxon>
        <taxon>Diptera</taxon>
        <taxon>Brachycera</taxon>
        <taxon>Muscomorpha</taxon>
        <taxon>Ephydroidea</taxon>
        <taxon>Drosophilidae</taxon>
        <taxon>Drosophila</taxon>
        <taxon>Sophophora</taxon>
    </lineage>
</organism>
<dbReference type="SMART" id="SM00034">
    <property type="entry name" value="CLECT"/>
    <property type="match status" value="1"/>
</dbReference>
<proteinExistence type="predicted"/>
<evidence type="ECO:0000256" key="3">
    <source>
        <dbReference type="ARBA" id="ARBA00022729"/>
    </source>
</evidence>
<dbReference type="RefSeq" id="XP_016980976.1">
    <property type="nucleotide sequence ID" value="XM_017125487.1"/>
</dbReference>
<reference evidence="10" key="2">
    <citation type="submission" date="2025-04" db="UniProtKB">
        <authorList>
            <consortium name="RefSeq"/>
        </authorList>
    </citation>
    <scope>IDENTIFICATION</scope>
</reference>
<dbReference type="SUPFAM" id="SSF56436">
    <property type="entry name" value="C-type lectin-like"/>
    <property type="match status" value="1"/>
</dbReference>
<dbReference type="PANTHER" id="PTHR22799">
    <property type="entry name" value="TETRANECTIN-RELATED"/>
    <property type="match status" value="1"/>
</dbReference>
<evidence type="ECO:0000256" key="6">
    <source>
        <dbReference type="SAM" id="SignalP"/>
    </source>
</evidence>
<evidence type="ECO:0000313" key="10">
    <source>
        <dbReference type="RefSeq" id="XP_016980976.1"/>
    </source>
</evidence>
<dbReference type="GeneID" id="108045979"/>
<feature type="signal peptide" evidence="6">
    <location>
        <begin position="1"/>
        <end position="23"/>
    </location>
</feature>
<name>A0A6P4F6I4_DRORH</name>
<sequence length="183" mass="20928">MFKIGICFLYAFVAYSLCGIVKSEDNANTQAQLNSILAILNRIQERLDKIEDNMEMARSGFEKIGFRNFYIENDIATYWNVAEATCREKGGYLAAFQNQLELDKVKSKLRPENRYWLGINDRAKEGDFISVASGKPATFLRWYMGEPNNFRGSEDCVSLKDGLMSDSNCETIAYYICQLDNEV</sequence>
<dbReference type="InterPro" id="IPR001304">
    <property type="entry name" value="C-type_lectin-like"/>
</dbReference>
<keyword evidence="9" id="KW-1185">Reference proteome</keyword>
<accession>A0A6P4F6I4</accession>
<dbReference type="CDD" id="cd00037">
    <property type="entry name" value="CLECT"/>
    <property type="match status" value="1"/>
</dbReference>
<dbReference type="EnsemblMetazoa" id="XM_017125487.2">
    <property type="protein sequence ID" value="XP_016980976.1"/>
    <property type="gene ID" value="LOC108045979"/>
</dbReference>